<feature type="compositionally biased region" description="Basic and acidic residues" evidence="5">
    <location>
        <begin position="159"/>
        <end position="168"/>
    </location>
</feature>
<sequence>MEFLIKPDADRFPNFIPPARATAKAAGFDLFAQEDMIITGDTVLFDLGFRTKVPKDHVAIIFPRSGLGAKFHVELSNTNGVIDEDYTGLWMAALHLGGKGTKVEQLDWLSAAYEQSSFKEIPDIDDDEDQKALLIKRGDAFAQVLFFPVPDVEVVITHEELPETDRGEGGFGSTTKASA</sequence>
<feature type="region of interest" description="Disordered" evidence="5">
    <location>
        <begin position="159"/>
        <end position="179"/>
    </location>
</feature>
<evidence type="ECO:0000256" key="2">
    <source>
        <dbReference type="ARBA" id="ARBA00012379"/>
    </source>
</evidence>
<dbReference type="InterPro" id="IPR033704">
    <property type="entry name" value="dUTPase_trimeric"/>
</dbReference>
<keyword evidence="4" id="KW-0546">Nucleotide metabolism</keyword>
<gene>
    <name evidence="7" type="ORF">pEaSNUABM2_00301</name>
</gene>
<dbReference type="GO" id="GO:0046081">
    <property type="term" value="P:dUTP catabolic process"/>
    <property type="evidence" value="ECO:0007669"/>
    <property type="project" value="InterPro"/>
</dbReference>
<dbReference type="InterPro" id="IPR036157">
    <property type="entry name" value="dUTPase-like_sf"/>
</dbReference>
<keyword evidence="8" id="KW-1185">Reference proteome</keyword>
<evidence type="ECO:0000256" key="5">
    <source>
        <dbReference type="SAM" id="MobiDB-lite"/>
    </source>
</evidence>
<dbReference type="SUPFAM" id="SSF51283">
    <property type="entry name" value="dUTPase-like"/>
    <property type="match status" value="1"/>
</dbReference>
<dbReference type="EMBL" id="MZ443786">
    <property type="protein sequence ID" value="QZE59545.1"/>
    <property type="molecule type" value="Genomic_DNA"/>
</dbReference>
<reference evidence="7 8" key="1">
    <citation type="submission" date="2021-06" db="EMBL/GenBank/DDBJ databases">
        <title>Complete genome sequence of Erwinia phage pEa_SNUABM_2.</title>
        <authorList>
            <person name="Kim S.G."/>
            <person name="Park S.C."/>
        </authorList>
    </citation>
    <scope>NUCLEOTIDE SEQUENCE [LARGE SCALE GENOMIC DNA]</scope>
</reference>
<protein>
    <recommendedName>
        <fullName evidence="2">dUTP diphosphatase</fullName>
        <ecNumber evidence="2">3.6.1.23</ecNumber>
    </recommendedName>
</protein>
<evidence type="ECO:0000256" key="1">
    <source>
        <dbReference type="ARBA" id="ARBA00006581"/>
    </source>
</evidence>
<keyword evidence="3" id="KW-0378">Hydrolase</keyword>
<feature type="domain" description="dUTPase-like" evidence="6">
    <location>
        <begin position="18"/>
        <end position="88"/>
    </location>
</feature>
<evidence type="ECO:0000259" key="6">
    <source>
        <dbReference type="Pfam" id="PF00692"/>
    </source>
</evidence>
<dbReference type="InterPro" id="IPR029054">
    <property type="entry name" value="dUTPase-like"/>
</dbReference>
<dbReference type="Pfam" id="PF00692">
    <property type="entry name" value="dUTPase"/>
    <property type="match status" value="1"/>
</dbReference>
<evidence type="ECO:0000256" key="3">
    <source>
        <dbReference type="ARBA" id="ARBA00022801"/>
    </source>
</evidence>
<organism evidence="7 8">
    <name type="scientific">Erwinia phage pEa_SNUABM_2</name>
    <dbReference type="NCBI Taxonomy" id="2869547"/>
    <lineage>
        <taxon>Viruses</taxon>
        <taxon>Duplodnaviria</taxon>
        <taxon>Heunggongvirae</taxon>
        <taxon>Uroviricota</taxon>
        <taxon>Caudoviricetes</taxon>
        <taxon>Alexandravirus</taxon>
        <taxon>Alexandravirus SNUABM2</taxon>
    </lineage>
</organism>
<accession>A0AAE8C1D6</accession>
<evidence type="ECO:0000256" key="4">
    <source>
        <dbReference type="ARBA" id="ARBA00023080"/>
    </source>
</evidence>
<dbReference type="GO" id="GO:0000287">
    <property type="term" value="F:magnesium ion binding"/>
    <property type="evidence" value="ECO:0007669"/>
    <property type="project" value="InterPro"/>
</dbReference>
<dbReference type="PANTHER" id="PTHR11241">
    <property type="entry name" value="DEOXYURIDINE 5'-TRIPHOSPHATE NUCLEOTIDOHYDROLASE"/>
    <property type="match status" value="1"/>
</dbReference>
<dbReference type="GO" id="GO:0004170">
    <property type="term" value="F:dUTP diphosphatase activity"/>
    <property type="evidence" value="ECO:0007669"/>
    <property type="project" value="UniProtKB-EC"/>
</dbReference>
<dbReference type="InterPro" id="IPR008181">
    <property type="entry name" value="dUTPase"/>
</dbReference>
<name>A0AAE8C1D6_9CAUD</name>
<dbReference type="PANTHER" id="PTHR11241:SF0">
    <property type="entry name" value="DEOXYURIDINE 5'-TRIPHOSPHATE NUCLEOTIDOHYDROLASE"/>
    <property type="match status" value="1"/>
</dbReference>
<dbReference type="EC" id="3.6.1.23" evidence="2"/>
<dbReference type="GO" id="GO:0006226">
    <property type="term" value="P:dUMP biosynthetic process"/>
    <property type="evidence" value="ECO:0007669"/>
    <property type="project" value="InterPro"/>
</dbReference>
<comment type="similarity">
    <text evidence="1">Belongs to the dUTPase family.</text>
</comment>
<evidence type="ECO:0000313" key="7">
    <source>
        <dbReference type="EMBL" id="QZE59545.1"/>
    </source>
</evidence>
<dbReference type="CDD" id="cd07557">
    <property type="entry name" value="trimeric_dUTPase"/>
    <property type="match status" value="1"/>
</dbReference>
<dbReference type="Gene3D" id="2.70.40.10">
    <property type="match status" value="1"/>
</dbReference>
<proteinExistence type="inferred from homology"/>
<evidence type="ECO:0000313" key="8">
    <source>
        <dbReference type="Proteomes" id="UP000827974"/>
    </source>
</evidence>
<dbReference type="Proteomes" id="UP000827974">
    <property type="component" value="Segment"/>
</dbReference>